<dbReference type="Proteomes" id="UP001177003">
    <property type="component" value="Chromosome 8"/>
</dbReference>
<sequence>MLFSVASSPIEASFNIEAILESQEADICFYIIATVPLIIGSLELFQIEQTSYALIYLVLLVPATFTKVIAVAHSGKHSEKKESFGDMLIIDPSGSIWSFTIGTSDEENRLASSPPPPLLGSSKTYHWNGIGRGE</sequence>
<reference evidence="1" key="1">
    <citation type="submission" date="2023-04" db="EMBL/GenBank/DDBJ databases">
        <authorList>
            <person name="Vijverberg K."/>
            <person name="Xiong W."/>
            <person name="Schranz E."/>
        </authorList>
    </citation>
    <scope>NUCLEOTIDE SEQUENCE</scope>
</reference>
<gene>
    <name evidence="1" type="ORF">LSALG_LOCUS36882</name>
</gene>
<name>A0AA36ELU2_LACSI</name>
<keyword evidence="2" id="KW-1185">Reference proteome</keyword>
<dbReference type="EMBL" id="OX465084">
    <property type="protein sequence ID" value="CAI9298105.1"/>
    <property type="molecule type" value="Genomic_DNA"/>
</dbReference>
<protein>
    <submittedName>
        <fullName evidence="1">Uncharacterized protein</fullName>
    </submittedName>
</protein>
<dbReference type="AlphaFoldDB" id="A0AA36ELU2"/>
<accession>A0AA36ELU2</accession>
<proteinExistence type="predicted"/>
<organism evidence="1 2">
    <name type="scientific">Lactuca saligna</name>
    <name type="common">Willowleaf lettuce</name>
    <dbReference type="NCBI Taxonomy" id="75948"/>
    <lineage>
        <taxon>Eukaryota</taxon>
        <taxon>Viridiplantae</taxon>
        <taxon>Streptophyta</taxon>
        <taxon>Embryophyta</taxon>
        <taxon>Tracheophyta</taxon>
        <taxon>Spermatophyta</taxon>
        <taxon>Magnoliopsida</taxon>
        <taxon>eudicotyledons</taxon>
        <taxon>Gunneridae</taxon>
        <taxon>Pentapetalae</taxon>
        <taxon>asterids</taxon>
        <taxon>campanulids</taxon>
        <taxon>Asterales</taxon>
        <taxon>Asteraceae</taxon>
        <taxon>Cichorioideae</taxon>
        <taxon>Cichorieae</taxon>
        <taxon>Lactucinae</taxon>
        <taxon>Lactuca</taxon>
    </lineage>
</organism>
<evidence type="ECO:0000313" key="2">
    <source>
        <dbReference type="Proteomes" id="UP001177003"/>
    </source>
</evidence>
<evidence type="ECO:0000313" key="1">
    <source>
        <dbReference type="EMBL" id="CAI9298105.1"/>
    </source>
</evidence>